<dbReference type="Proteomes" id="UP000604046">
    <property type="component" value="Unassembled WGS sequence"/>
</dbReference>
<proteinExistence type="predicted"/>
<dbReference type="AlphaFoldDB" id="A0A812SW49"/>
<name>A0A812SW49_9DINO</name>
<evidence type="ECO:0000313" key="2">
    <source>
        <dbReference type="Proteomes" id="UP000604046"/>
    </source>
</evidence>
<organism evidence="1 2">
    <name type="scientific">Symbiodinium natans</name>
    <dbReference type="NCBI Taxonomy" id="878477"/>
    <lineage>
        <taxon>Eukaryota</taxon>
        <taxon>Sar</taxon>
        <taxon>Alveolata</taxon>
        <taxon>Dinophyceae</taxon>
        <taxon>Suessiales</taxon>
        <taxon>Symbiodiniaceae</taxon>
        <taxon>Symbiodinium</taxon>
    </lineage>
</organism>
<reference evidence="1" key="1">
    <citation type="submission" date="2021-02" db="EMBL/GenBank/DDBJ databases">
        <authorList>
            <person name="Dougan E. K."/>
            <person name="Rhodes N."/>
            <person name="Thang M."/>
            <person name="Chan C."/>
        </authorList>
    </citation>
    <scope>NUCLEOTIDE SEQUENCE</scope>
</reference>
<evidence type="ECO:0000313" key="1">
    <source>
        <dbReference type="EMBL" id="CAE7504047.1"/>
    </source>
</evidence>
<keyword evidence="2" id="KW-1185">Reference proteome</keyword>
<dbReference type="Gene3D" id="3.90.1720.10">
    <property type="entry name" value="endopeptidase domain like (from Nostoc punctiforme)"/>
    <property type="match status" value="1"/>
</dbReference>
<evidence type="ECO:0008006" key="3">
    <source>
        <dbReference type="Google" id="ProtNLM"/>
    </source>
</evidence>
<sequence>MTTAAQPAEPVEAAIEYALKLSGVPYGWWRGGDIPKKAPMWAEDGPAPAPEMVESCNCAGLTNLMLRSVGQPLPSHKDNGCGGTGAYGAVYASVWQSFDLETIYPRGTLLLRKYRSVEDQGHVAVVLEPAGRDAKVLQSHCAGFPSTSPGVNATYTVAESHCGGYYEFAVLPTDWLQPARSGQPASA</sequence>
<accession>A0A812SW49</accession>
<protein>
    <recommendedName>
        <fullName evidence="3">Peptidase C51 domain-containing protein</fullName>
    </recommendedName>
</protein>
<dbReference type="EMBL" id="CAJNDS010002508">
    <property type="protein sequence ID" value="CAE7504047.1"/>
    <property type="molecule type" value="Genomic_DNA"/>
</dbReference>
<comment type="caution">
    <text evidence="1">The sequence shown here is derived from an EMBL/GenBank/DDBJ whole genome shotgun (WGS) entry which is preliminary data.</text>
</comment>
<gene>
    <name evidence="1" type="ORF">SNAT2548_LOCUS28227</name>
</gene>